<keyword evidence="3" id="KW-1185">Reference proteome</keyword>
<protein>
    <submittedName>
        <fullName evidence="2">Acetyltransferase (GNAT) family protein</fullName>
    </submittedName>
</protein>
<dbReference type="PROSITE" id="PS51186">
    <property type="entry name" value="GNAT"/>
    <property type="match status" value="1"/>
</dbReference>
<dbReference type="GO" id="GO:0016747">
    <property type="term" value="F:acyltransferase activity, transferring groups other than amino-acyl groups"/>
    <property type="evidence" value="ECO:0007669"/>
    <property type="project" value="InterPro"/>
</dbReference>
<evidence type="ECO:0000313" key="2">
    <source>
        <dbReference type="EMBL" id="SOY27851.1"/>
    </source>
</evidence>
<feature type="domain" description="N-acetyltransferase" evidence="1">
    <location>
        <begin position="2"/>
        <end position="148"/>
    </location>
</feature>
<proteinExistence type="predicted"/>
<dbReference type="OrthoDB" id="9789053at2"/>
<dbReference type="CDD" id="cd04301">
    <property type="entry name" value="NAT_SF"/>
    <property type="match status" value="1"/>
</dbReference>
<dbReference type="SUPFAM" id="SSF55729">
    <property type="entry name" value="Acyl-CoA N-acyltransferases (Nat)"/>
    <property type="match status" value="1"/>
</dbReference>
<gene>
    <name evidence="2" type="ORF">AMURIS_00556</name>
</gene>
<dbReference type="InterPro" id="IPR000182">
    <property type="entry name" value="GNAT_dom"/>
</dbReference>
<organism evidence="2 3">
    <name type="scientific">Acetatifactor muris</name>
    <dbReference type="NCBI Taxonomy" id="879566"/>
    <lineage>
        <taxon>Bacteria</taxon>
        <taxon>Bacillati</taxon>
        <taxon>Bacillota</taxon>
        <taxon>Clostridia</taxon>
        <taxon>Lachnospirales</taxon>
        <taxon>Lachnospiraceae</taxon>
        <taxon>Acetatifactor</taxon>
    </lineage>
</organism>
<sequence length="150" mass="17934">MQEYEYITLRQRPELKNRAAEWFYYKWGVPQEAYLECMESYLNNKTEYGWYLCLDKDRIIGGLGVIENDFHDRKDLTPNVCAVYTEEEYRCKGIAGHLLNMVVDDLKSKAISPIYLLTDHTGFYERYGWEFLCLVQGNDEPEMSRMYIHR</sequence>
<evidence type="ECO:0000259" key="1">
    <source>
        <dbReference type="PROSITE" id="PS51186"/>
    </source>
</evidence>
<evidence type="ECO:0000313" key="3">
    <source>
        <dbReference type="Proteomes" id="UP000236311"/>
    </source>
</evidence>
<dbReference type="RefSeq" id="WP_103238013.1">
    <property type="nucleotide sequence ID" value="NZ_JANJZD010000002.1"/>
</dbReference>
<dbReference type="Proteomes" id="UP000236311">
    <property type="component" value="Unassembled WGS sequence"/>
</dbReference>
<dbReference type="Gene3D" id="3.40.630.30">
    <property type="match status" value="1"/>
</dbReference>
<name>A0A2K4ZBM1_9FIRM</name>
<reference evidence="2 3" key="1">
    <citation type="submission" date="2018-01" db="EMBL/GenBank/DDBJ databases">
        <authorList>
            <person name="Gaut B.S."/>
            <person name="Morton B.R."/>
            <person name="Clegg M.T."/>
            <person name="Duvall M.R."/>
        </authorList>
    </citation>
    <scope>NUCLEOTIDE SEQUENCE [LARGE SCALE GENOMIC DNA]</scope>
    <source>
        <strain evidence="2">GP69</strain>
    </source>
</reference>
<dbReference type="InterPro" id="IPR016181">
    <property type="entry name" value="Acyl_CoA_acyltransferase"/>
</dbReference>
<dbReference type="AlphaFoldDB" id="A0A2K4ZBM1"/>
<accession>A0A2K4ZBM1</accession>
<keyword evidence="2" id="KW-0808">Transferase</keyword>
<dbReference type="EMBL" id="OFSM01000002">
    <property type="protein sequence ID" value="SOY27851.1"/>
    <property type="molecule type" value="Genomic_DNA"/>
</dbReference>
<dbReference type="Pfam" id="PF00583">
    <property type="entry name" value="Acetyltransf_1"/>
    <property type="match status" value="1"/>
</dbReference>